<reference evidence="2" key="5">
    <citation type="submission" date="2018-04" db="UniProtKB">
        <authorList>
            <consortium name="EnsemblFungi"/>
        </authorList>
    </citation>
    <scope>IDENTIFICATION</scope>
    <source>
        <strain evidence="2">R3-111a-1</strain>
    </source>
</reference>
<reference evidence="1" key="2">
    <citation type="submission" date="2010-07" db="EMBL/GenBank/DDBJ databases">
        <authorList>
            <consortium name="The Broad Institute Genome Sequencing Platform"/>
            <consortium name="Broad Institute Genome Sequencing Center for Infectious Disease"/>
            <person name="Ma L.-J."/>
            <person name="Dead R."/>
            <person name="Young S."/>
            <person name="Zeng Q."/>
            <person name="Koehrsen M."/>
            <person name="Alvarado L."/>
            <person name="Berlin A."/>
            <person name="Chapman S.B."/>
            <person name="Chen Z."/>
            <person name="Freedman E."/>
            <person name="Gellesch M."/>
            <person name="Goldberg J."/>
            <person name="Griggs A."/>
            <person name="Gujja S."/>
            <person name="Heilman E.R."/>
            <person name="Heiman D."/>
            <person name="Hepburn T."/>
            <person name="Howarth C."/>
            <person name="Jen D."/>
            <person name="Larson L."/>
            <person name="Mehta T."/>
            <person name="Neiman D."/>
            <person name="Pearson M."/>
            <person name="Roberts A."/>
            <person name="Saif S."/>
            <person name="Shea T."/>
            <person name="Shenoy N."/>
            <person name="Sisk P."/>
            <person name="Stolte C."/>
            <person name="Sykes S."/>
            <person name="Walk T."/>
            <person name="White J."/>
            <person name="Yandava C."/>
            <person name="Haas B."/>
            <person name="Nusbaum C."/>
            <person name="Birren B."/>
        </authorList>
    </citation>
    <scope>NUCLEOTIDE SEQUENCE</scope>
    <source>
        <strain evidence="1">R3-111a-1</strain>
    </source>
</reference>
<dbReference type="GeneID" id="20346922"/>
<gene>
    <name evidence="2" type="primary">20346922</name>
    <name evidence="1" type="ORF">GGTG_06464</name>
</gene>
<dbReference type="RefSeq" id="XP_009222545.1">
    <property type="nucleotide sequence ID" value="XM_009224281.1"/>
</dbReference>
<dbReference type="VEuPathDB" id="FungiDB:GGTG_06464"/>
<name>J3NYW2_GAET3</name>
<evidence type="ECO:0000313" key="1">
    <source>
        <dbReference type="EMBL" id="EJT76545.1"/>
    </source>
</evidence>
<reference evidence="1" key="3">
    <citation type="submission" date="2010-09" db="EMBL/GenBank/DDBJ databases">
        <title>Annotation of Gaeumannomyces graminis var. tritici R3-111a-1.</title>
        <authorList>
            <consortium name="The Broad Institute Genome Sequencing Platform"/>
            <person name="Ma L.-J."/>
            <person name="Dead R."/>
            <person name="Young S.K."/>
            <person name="Zeng Q."/>
            <person name="Gargeya S."/>
            <person name="Fitzgerald M."/>
            <person name="Haas B."/>
            <person name="Abouelleil A."/>
            <person name="Alvarado L."/>
            <person name="Arachchi H.M."/>
            <person name="Berlin A."/>
            <person name="Brown A."/>
            <person name="Chapman S.B."/>
            <person name="Chen Z."/>
            <person name="Dunbar C."/>
            <person name="Freedman E."/>
            <person name="Gearin G."/>
            <person name="Gellesch M."/>
            <person name="Goldberg J."/>
            <person name="Griggs A."/>
            <person name="Gujja S."/>
            <person name="Heiman D."/>
            <person name="Howarth C."/>
            <person name="Larson L."/>
            <person name="Lui A."/>
            <person name="MacDonald P.J.P."/>
            <person name="Mehta T."/>
            <person name="Montmayeur A."/>
            <person name="Murphy C."/>
            <person name="Neiman D."/>
            <person name="Pearson M."/>
            <person name="Priest M."/>
            <person name="Roberts A."/>
            <person name="Saif S."/>
            <person name="Shea T."/>
            <person name="Shenoy N."/>
            <person name="Sisk P."/>
            <person name="Stolte C."/>
            <person name="Sykes S."/>
            <person name="Yandava C."/>
            <person name="Wortman J."/>
            <person name="Nusbaum C."/>
            <person name="Birren B."/>
        </authorList>
    </citation>
    <scope>NUCLEOTIDE SEQUENCE</scope>
    <source>
        <strain evidence="1">R3-111a-1</strain>
    </source>
</reference>
<dbReference type="Proteomes" id="UP000006039">
    <property type="component" value="Unassembled WGS sequence"/>
</dbReference>
<keyword evidence="3" id="KW-1185">Reference proteome</keyword>
<evidence type="ECO:0000313" key="3">
    <source>
        <dbReference type="Proteomes" id="UP000006039"/>
    </source>
</evidence>
<dbReference type="EnsemblFungi" id="EJT76545">
    <property type="protein sequence ID" value="EJT76545"/>
    <property type="gene ID" value="GGTG_06464"/>
</dbReference>
<dbReference type="EMBL" id="GL385397">
    <property type="protein sequence ID" value="EJT76545.1"/>
    <property type="molecule type" value="Genomic_DNA"/>
</dbReference>
<reference evidence="2" key="4">
    <citation type="journal article" date="2015" name="G3 (Bethesda)">
        <title>Genome sequences of three phytopathogenic species of the Magnaporthaceae family of fungi.</title>
        <authorList>
            <person name="Okagaki L.H."/>
            <person name="Nunes C.C."/>
            <person name="Sailsbery J."/>
            <person name="Clay B."/>
            <person name="Brown D."/>
            <person name="John T."/>
            <person name="Oh Y."/>
            <person name="Young N."/>
            <person name="Fitzgerald M."/>
            <person name="Haas B.J."/>
            <person name="Zeng Q."/>
            <person name="Young S."/>
            <person name="Adiconis X."/>
            <person name="Fan L."/>
            <person name="Levin J.Z."/>
            <person name="Mitchell T.K."/>
            <person name="Okubara P.A."/>
            <person name="Farman M.L."/>
            <person name="Kohn L.M."/>
            <person name="Birren B."/>
            <person name="Ma L.-J."/>
            <person name="Dean R.A."/>
        </authorList>
    </citation>
    <scope>NUCLEOTIDE SEQUENCE</scope>
    <source>
        <strain evidence="2">R3-111a-1</strain>
    </source>
</reference>
<proteinExistence type="predicted"/>
<protein>
    <submittedName>
        <fullName evidence="1 2">Uncharacterized protein</fullName>
    </submittedName>
</protein>
<dbReference type="AlphaFoldDB" id="J3NYW2"/>
<dbReference type="HOGENOM" id="CLU_2922762_0_0_1"/>
<accession>J3NYW2</accession>
<evidence type="ECO:0000313" key="2">
    <source>
        <dbReference type="EnsemblFungi" id="EJT76545"/>
    </source>
</evidence>
<organism evidence="1">
    <name type="scientific">Gaeumannomyces tritici (strain R3-111a-1)</name>
    <name type="common">Wheat and barley take-all root rot fungus</name>
    <name type="synonym">Gaeumannomyces graminis var. tritici</name>
    <dbReference type="NCBI Taxonomy" id="644352"/>
    <lineage>
        <taxon>Eukaryota</taxon>
        <taxon>Fungi</taxon>
        <taxon>Dikarya</taxon>
        <taxon>Ascomycota</taxon>
        <taxon>Pezizomycotina</taxon>
        <taxon>Sordariomycetes</taxon>
        <taxon>Sordariomycetidae</taxon>
        <taxon>Magnaporthales</taxon>
        <taxon>Magnaporthaceae</taxon>
        <taxon>Gaeumannomyces</taxon>
    </lineage>
</organism>
<reference evidence="3" key="1">
    <citation type="submission" date="2010-07" db="EMBL/GenBank/DDBJ databases">
        <title>The genome sequence of Gaeumannomyces graminis var. tritici strain R3-111a-1.</title>
        <authorList>
            <consortium name="The Broad Institute Genome Sequencing Platform"/>
            <person name="Ma L.-J."/>
            <person name="Dead R."/>
            <person name="Young S."/>
            <person name="Zeng Q."/>
            <person name="Koehrsen M."/>
            <person name="Alvarado L."/>
            <person name="Berlin A."/>
            <person name="Chapman S.B."/>
            <person name="Chen Z."/>
            <person name="Freedman E."/>
            <person name="Gellesch M."/>
            <person name="Goldberg J."/>
            <person name="Griggs A."/>
            <person name="Gujja S."/>
            <person name="Heilman E.R."/>
            <person name="Heiman D."/>
            <person name="Hepburn T."/>
            <person name="Howarth C."/>
            <person name="Jen D."/>
            <person name="Larson L."/>
            <person name="Mehta T."/>
            <person name="Neiman D."/>
            <person name="Pearson M."/>
            <person name="Roberts A."/>
            <person name="Saif S."/>
            <person name="Shea T."/>
            <person name="Shenoy N."/>
            <person name="Sisk P."/>
            <person name="Stolte C."/>
            <person name="Sykes S."/>
            <person name="Walk T."/>
            <person name="White J."/>
            <person name="Yandava C."/>
            <person name="Haas B."/>
            <person name="Nusbaum C."/>
            <person name="Birren B."/>
        </authorList>
    </citation>
    <scope>NUCLEOTIDE SEQUENCE [LARGE SCALE GENOMIC DNA]</scope>
    <source>
        <strain evidence="3">R3-111a-1</strain>
    </source>
</reference>
<sequence>MAEKFFGGKVRWSDPAVGHASGNFRTALKGCGWSSRLPRKARHAHESKRGWCEGLSFYGEE</sequence>